<dbReference type="STRING" id="926571.NVIE_024040"/>
<protein>
    <submittedName>
        <fullName evidence="1">Uncharacterized protein</fullName>
    </submittedName>
</protein>
<gene>
    <name evidence="1" type="ORF">NVIE_024040</name>
</gene>
<keyword evidence="2" id="KW-1185">Reference proteome</keyword>
<dbReference type="GeneID" id="74947644"/>
<reference evidence="1 2" key="1">
    <citation type="journal article" date="2014" name="Int. J. Syst. Evol. Microbiol.">
        <title>Nitrososphaera viennensis gen. nov., sp. nov., an aerobic and mesophilic, ammonia-oxidizing archaeon from soil and a member of the archaeal phylum Thaumarchaeota.</title>
        <authorList>
            <person name="Stieglmeier M."/>
            <person name="Klingl A."/>
            <person name="Alves R.J."/>
            <person name="Rittmann S.K."/>
            <person name="Melcher M."/>
            <person name="Leisch N."/>
            <person name="Schleper C."/>
        </authorList>
    </citation>
    <scope>NUCLEOTIDE SEQUENCE [LARGE SCALE GENOMIC DNA]</scope>
    <source>
        <strain evidence="1">EN76</strain>
    </source>
</reference>
<dbReference type="HOGENOM" id="CLU_2519887_0_0_2"/>
<evidence type="ECO:0000313" key="1">
    <source>
        <dbReference type="EMBL" id="AIC16667.1"/>
    </source>
</evidence>
<proteinExistence type="predicted"/>
<accession>A0A060HU78</accession>
<dbReference type="Proteomes" id="UP000027093">
    <property type="component" value="Chromosome"/>
</dbReference>
<organism evidence="1 2">
    <name type="scientific">Nitrososphaera viennensis EN76</name>
    <dbReference type="NCBI Taxonomy" id="926571"/>
    <lineage>
        <taxon>Archaea</taxon>
        <taxon>Nitrososphaerota</taxon>
        <taxon>Nitrososphaeria</taxon>
        <taxon>Nitrososphaerales</taxon>
        <taxon>Nitrososphaeraceae</taxon>
        <taxon>Nitrososphaera</taxon>
    </lineage>
</organism>
<name>A0A060HU78_9ARCH</name>
<dbReference type="RefSeq" id="WP_075055384.1">
    <property type="nucleotide sequence ID" value="NZ_CP007536.1"/>
</dbReference>
<dbReference type="EMBL" id="CP007536">
    <property type="protein sequence ID" value="AIC16667.1"/>
    <property type="molecule type" value="Genomic_DNA"/>
</dbReference>
<sequence length="84" mass="9496">MRPVNNTITRRKDAKEIGLYVTENYHILLKEPSTANALIEKPKLNVNVKATFKGRIASYQTILYGNVQVLAKYLLNRASSDAVF</sequence>
<dbReference type="AlphaFoldDB" id="A0A060HU78"/>
<dbReference type="KEGG" id="nvn:NVIE_024040"/>
<evidence type="ECO:0000313" key="2">
    <source>
        <dbReference type="Proteomes" id="UP000027093"/>
    </source>
</evidence>